<dbReference type="PROSITE" id="PS50112">
    <property type="entry name" value="PAS"/>
    <property type="match status" value="2"/>
</dbReference>
<dbReference type="SUPFAM" id="SSF55785">
    <property type="entry name" value="PYP-like sensor domain (PAS domain)"/>
    <property type="match status" value="3"/>
</dbReference>
<feature type="domain" description="PAS" evidence="3">
    <location>
        <begin position="494"/>
        <end position="525"/>
    </location>
</feature>
<dbReference type="PATRIC" id="fig|1454004.3.peg.1032"/>
<evidence type="ECO:0000256" key="2">
    <source>
        <dbReference type="SAM" id="Phobius"/>
    </source>
</evidence>
<feature type="domain" description="PAC" evidence="4">
    <location>
        <begin position="305"/>
        <end position="358"/>
    </location>
</feature>
<dbReference type="eggNOG" id="COG5001">
    <property type="taxonomic scope" value="Bacteria"/>
</dbReference>
<keyword evidence="2" id="KW-0472">Membrane</keyword>
<dbReference type="InterPro" id="IPR000160">
    <property type="entry name" value="GGDEF_dom"/>
</dbReference>
<dbReference type="GO" id="GO:0071732">
    <property type="term" value="P:cellular response to nitric oxide"/>
    <property type="evidence" value="ECO:0007669"/>
    <property type="project" value="UniProtKB-ARBA"/>
</dbReference>
<reference evidence="7" key="1">
    <citation type="submission" date="2014-02" db="EMBL/GenBank/DDBJ databases">
        <title>Expanding our view of genomic diversity in Candidatus Accumulibacter clades.</title>
        <authorList>
            <person name="Skennerton C.T."/>
            <person name="Barr J.J."/>
            <person name="Slater F.R."/>
            <person name="Bond P.L."/>
            <person name="Tyson G.W."/>
        </authorList>
    </citation>
    <scope>NUCLEOTIDE SEQUENCE [LARGE SCALE GENOMIC DNA]</scope>
</reference>
<evidence type="ECO:0000259" key="3">
    <source>
        <dbReference type="PROSITE" id="PS50112"/>
    </source>
</evidence>
<keyword evidence="7" id="KW-0378">Hydrolase</keyword>
<dbReference type="InterPro" id="IPR029787">
    <property type="entry name" value="Nucleotide_cyclase"/>
</dbReference>
<dbReference type="eggNOG" id="COG2202">
    <property type="taxonomic scope" value="Bacteria"/>
</dbReference>
<keyword evidence="2" id="KW-1133">Transmembrane helix</keyword>
<dbReference type="PROSITE" id="PS50883">
    <property type="entry name" value="EAL"/>
    <property type="match status" value="1"/>
</dbReference>
<dbReference type="Pfam" id="PF13426">
    <property type="entry name" value="PAS_9"/>
    <property type="match status" value="1"/>
</dbReference>
<dbReference type="Pfam" id="PF00990">
    <property type="entry name" value="GGDEF"/>
    <property type="match status" value="1"/>
</dbReference>
<dbReference type="SMART" id="SM00086">
    <property type="entry name" value="PAC"/>
    <property type="match status" value="3"/>
</dbReference>
<dbReference type="Gene3D" id="3.20.20.450">
    <property type="entry name" value="EAL domain"/>
    <property type="match status" value="1"/>
</dbReference>
<dbReference type="InterPro" id="IPR035919">
    <property type="entry name" value="EAL_sf"/>
</dbReference>
<feature type="transmembrane region" description="Helical" evidence="2">
    <location>
        <begin position="83"/>
        <end position="100"/>
    </location>
</feature>
<organism evidence="7 8">
    <name type="scientific">Accumulibacter regalis</name>
    <dbReference type="NCBI Taxonomy" id="522306"/>
    <lineage>
        <taxon>Bacteria</taxon>
        <taxon>Pseudomonadati</taxon>
        <taxon>Pseudomonadota</taxon>
        <taxon>Betaproteobacteria</taxon>
        <taxon>Candidatus Accumulibacter</taxon>
    </lineage>
</organism>
<dbReference type="InterPro" id="IPR001610">
    <property type="entry name" value="PAC"/>
</dbReference>
<dbReference type="SMART" id="SM00091">
    <property type="entry name" value="PAS"/>
    <property type="match status" value="3"/>
</dbReference>
<dbReference type="InterPro" id="IPR001633">
    <property type="entry name" value="EAL_dom"/>
</dbReference>
<dbReference type="PANTHER" id="PTHR44757">
    <property type="entry name" value="DIGUANYLATE CYCLASE DGCP"/>
    <property type="match status" value="1"/>
</dbReference>
<dbReference type="InterPro" id="IPR000700">
    <property type="entry name" value="PAS-assoc_C"/>
</dbReference>
<keyword evidence="2" id="KW-0812">Transmembrane</keyword>
<dbReference type="Gene3D" id="3.30.450.20">
    <property type="entry name" value="PAS domain"/>
    <property type="match status" value="3"/>
</dbReference>
<feature type="domain" description="PAS" evidence="3">
    <location>
        <begin position="359"/>
        <end position="428"/>
    </location>
</feature>
<name>A0A011QLQ9_ACCRE</name>
<dbReference type="NCBIfam" id="TIGR00229">
    <property type="entry name" value="sensory_box"/>
    <property type="match status" value="2"/>
</dbReference>
<evidence type="ECO:0000313" key="8">
    <source>
        <dbReference type="Proteomes" id="UP000022141"/>
    </source>
</evidence>
<dbReference type="Pfam" id="PF08447">
    <property type="entry name" value="PAS_3"/>
    <property type="match status" value="2"/>
</dbReference>
<sequence>METQQPPEGADNRPAASTMDGGVQGLAVLGAASADQLEQGDGQAQSWLPSRRFLNYTAWSILVAAACVLLTMLLIIPDQPWRAVGPVAIVLLAASALRLLDSGRVRSALAVLVWGLWLAVTSLSPFFGGVRALLIIAYPLLILMGGWLLGRRTALLLTALTVAAITGFVVAERSALLPPQPSTPAMLYGLVQIVCVVVALLLITFLTRSHRQHIDDISRLGSALAQRTAEVQASAAELERAQAVARVGSWVVDLASGQVRMSAETRRIFALPEGSSGSIAGFMALVHRDDRPALKKASAMALAGEPLAVELRVVIGGVVRWIAQRAEVEFDDSGRPLRAVGTTQEISERKELEASLREQREFFRLISESIGEHIAVLDLEGRRLYNSPSYRQFFGVSRDLQGSDSFADVHADDRERVIDAFRQTAETGVGQELQYRLVRHDGSVRHMASTGKVINDKSGKVMRVVVVSHDVTDKKQAEQWERIAATAFESQQGMFITDANGVILRVNKAFTEITGYSSADCVGRTPKLLSSGRHDATFYSAMRDTLQRTGTWQGEIWNRRKNGETYPEWLTISAVWDSDEKVTNYVSTLTDITMRKQAQEEIRHLAFYDALTGLPNRRLLHDRLRLALVASTRRDRQGALLFIDLDNFKTLNDTLGHDMGDRLLKQVGKRLSACVRERDTVARLGGDEFVVMLEDLARQPQEAAGQSRGIGEKILAALNRPYDLDGHEYHNTPSVGITLFGDRQEGIDELMKRADLAMYEAKAMGRNTLRFFDPQMQAVVTARASLEKDLREALQRNQLRLFYQPQVDAAGAVIGAEALVRWQHPQRGFVSPAEFIPLAEETGLILPLGLWVLESACAQLAVWAEQVGTRRFTVSVNVSARQFRQPNFVDQVLAVLASSGADPQRLKLELTESMLLDNVQGMIDRMGTLKDHGVGFSLDDFGTGYSSLSYLKRLPLDQLKIDQSFVRDLLTDPNDEVIARTIIALASTLGLSVIAEGVETAAQRDALAAQGCHAYQGYLFSRPLPVADFDAFLAGSRESG</sequence>
<dbReference type="FunFam" id="3.30.70.270:FF:000001">
    <property type="entry name" value="Diguanylate cyclase domain protein"/>
    <property type="match status" value="1"/>
</dbReference>
<dbReference type="Gene3D" id="3.30.70.270">
    <property type="match status" value="1"/>
</dbReference>
<feature type="domain" description="GGDEF" evidence="6">
    <location>
        <begin position="636"/>
        <end position="774"/>
    </location>
</feature>
<feature type="domain" description="PAC" evidence="4">
    <location>
        <begin position="552"/>
        <end position="604"/>
    </location>
</feature>
<dbReference type="CDD" id="cd01948">
    <property type="entry name" value="EAL"/>
    <property type="match status" value="1"/>
</dbReference>
<evidence type="ECO:0000259" key="5">
    <source>
        <dbReference type="PROSITE" id="PS50883"/>
    </source>
</evidence>
<dbReference type="Gene3D" id="2.10.70.100">
    <property type="match status" value="1"/>
</dbReference>
<feature type="domain" description="PAC" evidence="4">
    <location>
        <begin position="431"/>
        <end position="483"/>
    </location>
</feature>
<comment type="caution">
    <text evidence="7">The sequence shown here is derived from an EMBL/GenBank/DDBJ whole genome shotgun (WGS) entry which is preliminary data.</text>
</comment>
<dbReference type="AlphaFoldDB" id="A0A011QLQ9"/>
<dbReference type="CDD" id="cd01949">
    <property type="entry name" value="GGDEF"/>
    <property type="match status" value="1"/>
</dbReference>
<dbReference type="EC" id="3.1.4.52" evidence="7"/>
<dbReference type="InterPro" id="IPR043128">
    <property type="entry name" value="Rev_trsase/Diguanyl_cyclase"/>
</dbReference>
<comment type="catalytic activity">
    <reaction evidence="1">
        <text>3',3'-c-di-GMP + H2O = 5'-phosphoguanylyl(3'-&gt;5')guanosine + H(+)</text>
        <dbReference type="Rhea" id="RHEA:24902"/>
        <dbReference type="ChEBI" id="CHEBI:15377"/>
        <dbReference type="ChEBI" id="CHEBI:15378"/>
        <dbReference type="ChEBI" id="CHEBI:58754"/>
        <dbReference type="ChEBI" id="CHEBI:58805"/>
        <dbReference type="EC" id="3.1.4.52"/>
    </reaction>
    <physiologicalReaction direction="left-to-right" evidence="1">
        <dbReference type="Rhea" id="RHEA:24903"/>
    </physiologicalReaction>
</comment>
<keyword evidence="8" id="KW-1185">Reference proteome</keyword>
<feature type="transmembrane region" description="Helical" evidence="2">
    <location>
        <begin position="186"/>
        <end position="206"/>
    </location>
</feature>
<accession>A0A011QLQ9</accession>
<dbReference type="PANTHER" id="PTHR44757:SF2">
    <property type="entry name" value="BIOFILM ARCHITECTURE MAINTENANCE PROTEIN MBAA"/>
    <property type="match status" value="1"/>
</dbReference>
<evidence type="ECO:0000256" key="1">
    <source>
        <dbReference type="ARBA" id="ARBA00051114"/>
    </source>
</evidence>
<dbReference type="InterPro" id="IPR013655">
    <property type="entry name" value="PAS_fold_3"/>
</dbReference>
<feature type="transmembrane region" description="Helical" evidence="2">
    <location>
        <begin position="107"/>
        <end position="126"/>
    </location>
</feature>
<evidence type="ECO:0000313" key="7">
    <source>
        <dbReference type="EMBL" id="EXI90277.1"/>
    </source>
</evidence>
<dbReference type="STRING" id="1454004.AW11_00980"/>
<evidence type="ECO:0000259" key="4">
    <source>
        <dbReference type="PROSITE" id="PS50113"/>
    </source>
</evidence>
<feature type="transmembrane region" description="Helical" evidence="2">
    <location>
        <begin position="132"/>
        <end position="149"/>
    </location>
</feature>
<proteinExistence type="predicted"/>
<dbReference type="SUPFAM" id="SSF141868">
    <property type="entry name" value="EAL domain-like"/>
    <property type="match status" value="1"/>
</dbReference>
<gene>
    <name evidence="7" type="primary">gmr_4</name>
    <name evidence="7" type="ORF">AW11_00980</name>
</gene>
<dbReference type="SMART" id="SM00267">
    <property type="entry name" value="GGDEF"/>
    <property type="match status" value="1"/>
</dbReference>
<dbReference type="PROSITE" id="PS50113">
    <property type="entry name" value="PAC"/>
    <property type="match status" value="3"/>
</dbReference>
<dbReference type="EMBL" id="JEMY01000008">
    <property type="protein sequence ID" value="EXI90277.1"/>
    <property type="molecule type" value="Genomic_DNA"/>
</dbReference>
<feature type="domain" description="EAL" evidence="5">
    <location>
        <begin position="783"/>
        <end position="1037"/>
    </location>
</feature>
<dbReference type="Proteomes" id="UP000022141">
    <property type="component" value="Unassembled WGS sequence"/>
</dbReference>
<dbReference type="FunFam" id="3.20.20.450:FF:000001">
    <property type="entry name" value="Cyclic di-GMP phosphodiesterase yahA"/>
    <property type="match status" value="1"/>
</dbReference>
<dbReference type="Pfam" id="PF00563">
    <property type="entry name" value="EAL"/>
    <property type="match status" value="1"/>
</dbReference>
<dbReference type="NCBIfam" id="TIGR00254">
    <property type="entry name" value="GGDEF"/>
    <property type="match status" value="1"/>
</dbReference>
<dbReference type="GO" id="GO:0071111">
    <property type="term" value="F:cyclic-guanylate-specific phosphodiesterase activity"/>
    <property type="evidence" value="ECO:0007669"/>
    <property type="project" value="UniProtKB-EC"/>
</dbReference>
<dbReference type="InterPro" id="IPR052155">
    <property type="entry name" value="Biofilm_reg_signaling"/>
</dbReference>
<dbReference type="InterPro" id="IPR035965">
    <property type="entry name" value="PAS-like_dom_sf"/>
</dbReference>
<dbReference type="SUPFAM" id="SSF55073">
    <property type="entry name" value="Nucleotide cyclase"/>
    <property type="match status" value="1"/>
</dbReference>
<evidence type="ECO:0000259" key="6">
    <source>
        <dbReference type="PROSITE" id="PS50887"/>
    </source>
</evidence>
<feature type="transmembrane region" description="Helical" evidence="2">
    <location>
        <begin position="154"/>
        <end position="171"/>
    </location>
</feature>
<dbReference type="CDD" id="cd00130">
    <property type="entry name" value="PAS"/>
    <property type="match status" value="2"/>
</dbReference>
<dbReference type="InterPro" id="IPR000014">
    <property type="entry name" value="PAS"/>
</dbReference>
<feature type="transmembrane region" description="Helical" evidence="2">
    <location>
        <begin position="53"/>
        <end position="77"/>
    </location>
</feature>
<dbReference type="PROSITE" id="PS50887">
    <property type="entry name" value="GGDEF"/>
    <property type="match status" value="1"/>
</dbReference>
<dbReference type="SMART" id="SM00052">
    <property type="entry name" value="EAL"/>
    <property type="match status" value="1"/>
</dbReference>
<protein>
    <submittedName>
        <fullName evidence="7">Cyclic di-GMP phosphodiesterase Gmr</fullName>
        <ecNumber evidence="7">3.1.4.52</ecNumber>
    </submittedName>
</protein>